<feature type="transmembrane region" description="Helical" evidence="1">
    <location>
        <begin position="16"/>
        <end position="38"/>
    </location>
</feature>
<name>A0A915HZH0_ROMCU</name>
<feature type="transmembrane region" description="Helical" evidence="1">
    <location>
        <begin position="50"/>
        <end position="70"/>
    </location>
</feature>
<dbReference type="Proteomes" id="UP000887565">
    <property type="component" value="Unplaced"/>
</dbReference>
<accession>A0A915HZH0</accession>
<evidence type="ECO:0000256" key="1">
    <source>
        <dbReference type="SAM" id="Phobius"/>
    </source>
</evidence>
<dbReference type="AlphaFoldDB" id="A0A915HZH0"/>
<proteinExistence type="predicted"/>
<keyword evidence="1" id="KW-0812">Transmembrane</keyword>
<evidence type="ECO:0000313" key="2">
    <source>
        <dbReference type="Proteomes" id="UP000887565"/>
    </source>
</evidence>
<evidence type="ECO:0000313" key="3">
    <source>
        <dbReference type="WBParaSite" id="nRc.2.0.1.t07280-RA"/>
    </source>
</evidence>
<sequence length="91" mass="8862">MAFSTGWVAITKHGSLGAVLVVAVVEVVVALVGVTVIGGTKVEAVVGKDVVVVIAVADVGMVGSTSISGAGGNGTLNSVWDGGFLSASKQH</sequence>
<protein>
    <submittedName>
        <fullName evidence="3">Uncharacterized protein</fullName>
    </submittedName>
</protein>
<organism evidence="2 3">
    <name type="scientific">Romanomermis culicivorax</name>
    <name type="common">Nematode worm</name>
    <dbReference type="NCBI Taxonomy" id="13658"/>
    <lineage>
        <taxon>Eukaryota</taxon>
        <taxon>Metazoa</taxon>
        <taxon>Ecdysozoa</taxon>
        <taxon>Nematoda</taxon>
        <taxon>Enoplea</taxon>
        <taxon>Dorylaimia</taxon>
        <taxon>Mermithida</taxon>
        <taxon>Mermithoidea</taxon>
        <taxon>Mermithidae</taxon>
        <taxon>Romanomermis</taxon>
    </lineage>
</organism>
<keyword evidence="2" id="KW-1185">Reference proteome</keyword>
<keyword evidence="1" id="KW-0472">Membrane</keyword>
<reference evidence="3" key="1">
    <citation type="submission" date="2022-11" db="UniProtKB">
        <authorList>
            <consortium name="WormBaseParasite"/>
        </authorList>
    </citation>
    <scope>IDENTIFICATION</scope>
</reference>
<keyword evidence="1" id="KW-1133">Transmembrane helix</keyword>
<dbReference type="WBParaSite" id="nRc.2.0.1.t07280-RA">
    <property type="protein sequence ID" value="nRc.2.0.1.t07280-RA"/>
    <property type="gene ID" value="nRc.2.0.1.g07280"/>
</dbReference>